<dbReference type="OrthoDB" id="6841790at2"/>
<dbReference type="RefSeq" id="WP_062272568.1">
    <property type="nucleotide sequence ID" value="NZ_LIAA01000032.1"/>
</dbReference>
<evidence type="ECO:0008006" key="3">
    <source>
        <dbReference type="Google" id="ProtNLM"/>
    </source>
</evidence>
<proteinExistence type="predicted"/>
<name>A0A149VAX6_9PROT</name>
<comment type="caution">
    <text evidence="1">The sequence shown here is derived from an EMBL/GenBank/DDBJ whole genome shotgun (WGS) entry which is preliminary data.</text>
</comment>
<dbReference type="Proteomes" id="UP000075462">
    <property type="component" value="Unassembled WGS sequence"/>
</dbReference>
<evidence type="ECO:0000313" key="1">
    <source>
        <dbReference type="EMBL" id="KXV77389.1"/>
    </source>
</evidence>
<dbReference type="AlphaFoldDB" id="A0A149VAX6"/>
<accession>A0A149VAX6</accession>
<evidence type="ECO:0000313" key="2">
    <source>
        <dbReference type="Proteomes" id="UP000075462"/>
    </source>
</evidence>
<gene>
    <name evidence="1" type="ORF">AD954_06785</name>
</gene>
<dbReference type="EMBL" id="LIAA01000032">
    <property type="protein sequence ID" value="KXV77389.1"/>
    <property type="molecule type" value="Genomic_DNA"/>
</dbReference>
<dbReference type="PATRIC" id="fig|178900.7.peg.1153"/>
<reference evidence="1 2" key="1">
    <citation type="submission" date="2015-06" db="EMBL/GenBank/DDBJ databases">
        <title>Improved classification and identification of acetic acid bacteria using matrix-assisted laser desorption/ionization time-of-flight mass spectrometry; Gluconobacter nephelii and Gluconobacter uchimurae are later heterotypic synonyms of Gluconobacter japonicus and Gluconobacter oxydans, respectively.</title>
        <authorList>
            <person name="Li L."/>
            <person name="Cleenwerck I."/>
            <person name="De Vuyst L."/>
            <person name="Vandamme P."/>
        </authorList>
    </citation>
    <scope>NUCLEOTIDE SEQUENCE [LARGE SCALE GENOMIC DNA]</scope>
    <source>
        <strain evidence="1 2">LMG 1545</strain>
    </source>
</reference>
<protein>
    <recommendedName>
        <fullName evidence="3">EcsC family protein</fullName>
    </recommendedName>
</protein>
<sequence>MSKEDFEEKNDGSLILTAVQAIAISPEKAKKWVTQYKKAAQKSHPDYDETQIEKIVSEKIISKYSSYSSLSGGLTAIPGAIPGVGTLISAIGGGTADLTACMKIQIDMTMLLATNYGWDLTDHDALHMTMLIALSGGLEKLGVQTGAPVASKAGVKMLQQYLKGAVLVTVKEFFKKFGIAFSRKALEKSIPFGVGIAAGSGLNYILTQYIGKEAVKAFTIEREMRSLPNS</sequence>
<organism evidence="1 2">
    <name type="scientific">Acetobacter cerevisiae</name>
    <dbReference type="NCBI Taxonomy" id="178900"/>
    <lineage>
        <taxon>Bacteria</taxon>
        <taxon>Pseudomonadati</taxon>
        <taxon>Pseudomonadota</taxon>
        <taxon>Alphaproteobacteria</taxon>
        <taxon>Acetobacterales</taxon>
        <taxon>Acetobacteraceae</taxon>
        <taxon>Acetobacter</taxon>
    </lineage>
</organism>